<evidence type="ECO:0000256" key="1">
    <source>
        <dbReference type="SAM" id="SignalP"/>
    </source>
</evidence>
<accession>A0AA39C6C8</accession>
<dbReference type="Gene3D" id="2.10.90.10">
    <property type="entry name" value="Cystine-knot cytokines"/>
    <property type="match status" value="1"/>
</dbReference>
<keyword evidence="1" id="KW-0732">Signal</keyword>
<dbReference type="PANTHER" id="PTHR21719:SF1">
    <property type="entry name" value="FI06402P-RELATED"/>
    <property type="match status" value="1"/>
</dbReference>
<feature type="domain" description="Platelet-derived growth factor (PDGF) family profile" evidence="2">
    <location>
        <begin position="46"/>
        <end position="133"/>
    </location>
</feature>
<evidence type="ECO:0000313" key="3">
    <source>
        <dbReference type="EMBL" id="KAK0158434.1"/>
    </source>
</evidence>
<dbReference type="EMBL" id="JAQQBS010001424">
    <property type="protein sequence ID" value="KAK0158434.1"/>
    <property type="molecule type" value="Genomic_DNA"/>
</dbReference>
<name>A0AA39C6C8_9HYME</name>
<keyword evidence="4" id="KW-1185">Reference proteome</keyword>
<comment type="caution">
    <text evidence="3">The sequence shown here is derived from an EMBL/GenBank/DDBJ whole genome shotgun (WGS) entry which is preliminary data.</text>
</comment>
<dbReference type="Proteomes" id="UP001168990">
    <property type="component" value="Unassembled WGS sequence"/>
</dbReference>
<protein>
    <recommendedName>
        <fullName evidence="2">Platelet-derived growth factor (PDGF) family profile domain-containing protein</fullName>
    </recommendedName>
</protein>
<dbReference type="PROSITE" id="PS50278">
    <property type="entry name" value="PDGF_2"/>
    <property type="match status" value="1"/>
</dbReference>
<reference evidence="3" key="2">
    <citation type="submission" date="2023-03" db="EMBL/GenBank/DDBJ databases">
        <authorList>
            <person name="Inwood S.N."/>
            <person name="Skelly J.G."/>
            <person name="Guhlin J."/>
            <person name="Harrop T.W.R."/>
            <person name="Goldson S.G."/>
            <person name="Dearden P.K."/>
        </authorList>
    </citation>
    <scope>NUCLEOTIDE SEQUENCE</scope>
    <source>
        <strain evidence="3">Irish</strain>
        <tissue evidence="3">Whole body</tissue>
    </source>
</reference>
<dbReference type="GO" id="GO:0008083">
    <property type="term" value="F:growth factor activity"/>
    <property type="evidence" value="ECO:0007669"/>
    <property type="project" value="InterPro"/>
</dbReference>
<dbReference type="PANTHER" id="PTHR21719">
    <property type="entry name" value="FI06402P-RELATED"/>
    <property type="match status" value="1"/>
</dbReference>
<dbReference type="PROSITE" id="PS51257">
    <property type="entry name" value="PROKAR_LIPOPROTEIN"/>
    <property type="match status" value="1"/>
</dbReference>
<sequence>MNRRYFIFILLAIIGSSCFGKFHHHQDSSYLNHVQLVRQFECSLPQPRAIPVEELLSVGPSPDEIFFPSSTVLKRCAGAGCCFQERQICSPIETKNVSLVFLVQHRFDHQRDRHHEIIHAVQHTKCKCIDRDEESFVY</sequence>
<dbReference type="SUPFAM" id="SSF57501">
    <property type="entry name" value="Cystine-knot cytokines"/>
    <property type="match status" value="1"/>
</dbReference>
<feature type="signal peptide" evidence="1">
    <location>
        <begin position="1"/>
        <end position="20"/>
    </location>
</feature>
<reference evidence="3" key="1">
    <citation type="journal article" date="2023" name="bioRxiv">
        <title>Scaffold-level genome assemblies of two parasitoid biocontrol wasps reveal the parthenogenesis mechanism and an associated novel virus.</title>
        <authorList>
            <person name="Inwood S."/>
            <person name="Skelly J."/>
            <person name="Guhlin J."/>
            <person name="Harrop T."/>
            <person name="Goldson S."/>
            <person name="Dearden P."/>
        </authorList>
    </citation>
    <scope>NUCLEOTIDE SEQUENCE</scope>
    <source>
        <strain evidence="3">Irish</strain>
        <tissue evidence="3">Whole body</tissue>
    </source>
</reference>
<dbReference type="InterPro" id="IPR029034">
    <property type="entry name" value="Cystine-knot_cytokine"/>
</dbReference>
<evidence type="ECO:0000259" key="2">
    <source>
        <dbReference type="PROSITE" id="PS50278"/>
    </source>
</evidence>
<dbReference type="AlphaFoldDB" id="A0AA39C6C8"/>
<dbReference type="GO" id="GO:0016020">
    <property type="term" value="C:membrane"/>
    <property type="evidence" value="ECO:0007669"/>
    <property type="project" value="InterPro"/>
</dbReference>
<feature type="chain" id="PRO_5041420524" description="Platelet-derived growth factor (PDGF) family profile domain-containing protein" evidence="1">
    <location>
        <begin position="21"/>
        <end position="138"/>
    </location>
</feature>
<dbReference type="Pfam" id="PF00341">
    <property type="entry name" value="PDGF"/>
    <property type="match status" value="1"/>
</dbReference>
<organism evidence="3 4">
    <name type="scientific">Microctonus aethiopoides</name>
    <dbReference type="NCBI Taxonomy" id="144406"/>
    <lineage>
        <taxon>Eukaryota</taxon>
        <taxon>Metazoa</taxon>
        <taxon>Ecdysozoa</taxon>
        <taxon>Arthropoda</taxon>
        <taxon>Hexapoda</taxon>
        <taxon>Insecta</taxon>
        <taxon>Pterygota</taxon>
        <taxon>Neoptera</taxon>
        <taxon>Endopterygota</taxon>
        <taxon>Hymenoptera</taxon>
        <taxon>Apocrita</taxon>
        <taxon>Ichneumonoidea</taxon>
        <taxon>Braconidae</taxon>
        <taxon>Euphorinae</taxon>
        <taxon>Microctonus</taxon>
    </lineage>
</organism>
<proteinExistence type="predicted"/>
<dbReference type="InterPro" id="IPR000072">
    <property type="entry name" value="PDGF/VEGF_dom"/>
</dbReference>
<gene>
    <name evidence="3" type="ORF">PV328_009436</name>
</gene>
<evidence type="ECO:0000313" key="4">
    <source>
        <dbReference type="Proteomes" id="UP001168990"/>
    </source>
</evidence>